<feature type="domain" description="NfeD integral membrane" evidence="7">
    <location>
        <begin position="248"/>
        <end position="369"/>
    </location>
</feature>
<feature type="transmembrane region" description="Helical" evidence="5">
    <location>
        <begin position="269"/>
        <end position="289"/>
    </location>
</feature>
<dbReference type="STRING" id="1484053.SAMN05444274_108100"/>
<evidence type="ECO:0000259" key="6">
    <source>
        <dbReference type="Pfam" id="PF01957"/>
    </source>
</evidence>
<dbReference type="Gene3D" id="3.90.226.10">
    <property type="entry name" value="2-enoyl-CoA Hydratase, Chain A, domain 1"/>
    <property type="match status" value="1"/>
</dbReference>
<feature type="transmembrane region" description="Helical" evidence="5">
    <location>
        <begin position="239"/>
        <end position="262"/>
    </location>
</feature>
<dbReference type="OrthoDB" id="9806253at2"/>
<dbReference type="RefSeq" id="WP_073002925.1">
    <property type="nucleotide sequence ID" value="NZ_FQUM01000008.1"/>
</dbReference>
<evidence type="ECO:0000313" key="10">
    <source>
        <dbReference type="Proteomes" id="UP000184164"/>
    </source>
</evidence>
<dbReference type="Pfam" id="PF24961">
    <property type="entry name" value="NfeD_membrane"/>
    <property type="match status" value="1"/>
</dbReference>
<keyword evidence="2 5" id="KW-0812">Transmembrane</keyword>
<keyword evidence="4 5" id="KW-0472">Membrane</keyword>
<dbReference type="InterPro" id="IPR012340">
    <property type="entry name" value="NA-bd_OB-fold"/>
</dbReference>
<feature type="transmembrane region" description="Helical" evidence="5">
    <location>
        <begin position="355"/>
        <end position="374"/>
    </location>
</feature>
<organism evidence="9 10">
    <name type="scientific">Mariniphaga anaerophila</name>
    <dbReference type="NCBI Taxonomy" id="1484053"/>
    <lineage>
        <taxon>Bacteria</taxon>
        <taxon>Pseudomonadati</taxon>
        <taxon>Bacteroidota</taxon>
        <taxon>Bacteroidia</taxon>
        <taxon>Marinilabiliales</taxon>
        <taxon>Prolixibacteraceae</taxon>
        <taxon>Mariniphaga</taxon>
    </lineage>
</organism>
<dbReference type="Proteomes" id="UP000184164">
    <property type="component" value="Unassembled WGS sequence"/>
</dbReference>
<evidence type="ECO:0000259" key="7">
    <source>
        <dbReference type="Pfam" id="PF24961"/>
    </source>
</evidence>
<feature type="domain" description="NfeD1b N-terminal" evidence="8">
    <location>
        <begin position="30"/>
        <end position="158"/>
    </location>
</feature>
<sequence length="467" mass="51029">MNKFWNLLFVLIFFPLFLFAEGEEKAEKLVYKLNIKQEITKATWRQTKQAFEAADSLGADVFLIHMNTYGGTVLDADSIRTKILQSSIPVYVFIDNNAASAGALISVACDSIYMRSGGSIGAATVVNQTGQAMPDKYQSYMRSTMRSTAESHGKDTIVSENDTIYKWRRDPKIAEAMVDPSVFIEGIIDTGKVLTFTPREAIEYGFCEGVAENVPEVLQKVGIDEYKIVEYEPSWIEKIIGFLVHPMISGLLIMAIIGGIYFELQSPGIGFPLGVAILAAVLYFAPLYLEGLAEHWEILLFLVGLILIALEVFVIPGFGVAGVSGVLLVFIGLVLSLIENVVFDFEPVNTQRLGVAIMTVVAGVFGGFILSLYLGNKLFSAHSGPFKNLALNTVQDVEDGYLNVDSSFIALKGKKGIAQTVLRPGGKVLIEGEVYDAVTEGGFIDKGDEIVVIKVEAAQLYVDRPEN</sequence>
<evidence type="ECO:0000259" key="8">
    <source>
        <dbReference type="Pfam" id="PF25145"/>
    </source>
</evidence>
<keyword evidence="9" id="KW-0645">Protease</keyword>
<dbReference type="InterPro" id="IPR029045">
    <property type="entry name" value="ClpP/crotonase-like_dom_sf"/>
</dbReference>
<evidence type="ECO:0000256" key="3">
    <source>
        <dbReference type="ARBA" id="ARBA00022989"/>
    </source>
</evidence>
<accession>A0A1M5E698</accession>
<evidence type="ECO:0000256" key="2">
    <source>
        <dbReference type="ARBA" id="ARBA00022692"/>
    </source>
</evidence>
<comment type="subcellular location">
    <subcellularLocation>
        <location evidence="1">Membrane</location>
        <topology evidence="1">Multi-pass membrane protein</topology>
    </subcellularLocation>
</comment>
<name>A0A1M5E698_9BACT</name>
<evidence type="ECO:0000313" key="9">
    <source>
        <dbReference type="EMBL" id="SHF74674.1"/>
    </source>
</evidence>
<dbReference type="GO" id="GO:0008233">
    <property type="term" value="F:peptidase activity"/>
    <property type="evidence" value="ECO:0007669"/>
    <property type="project" value="UniProtKB-KW"/>
</dbReference>
<keyword evidence="9" id="KW-0378">Hydrolase</keyword>
<reference evidence="9 10" key="1">
    <citation type="submission" date="2016-11" db="EMBL/GenBank/DDBJ databases">
        <authorList>
            <person name="Jaros S."/>
            <person name="Januszkiewicz K."/>
            <person name="Wedrychowicz H."/>
        </authorList>
    </citation>
    <scope>NUCLEOTIDE SEQUENCE [LARGE SCALE GENOMIC DNA]</scope>
    <source>
        <strain evidence="9 10">DSM 26910</strain>
    </source>
</reference>
<dbReference type="AlphaFoldDB" id="A0A1M5E698"/>
<dbReference type="SUPFAM" id="SSF52096">
    <property type="entry name" value="ClpP/crotonase"/>
    <property type="match status" value="1"/>
</dbReference>
<dbReference type="Pfam" id="PF25145">
    <property type="entry name" value="NfeD1b_N"/>
    <property type="match status" value="1"/>
</dbReference>
<protein>
    <submittedName>
        <fullName evidence="9">Membrane-bound serine protease (ClpP class)</fullName>
    </submittedName>
</protein>
<evidence type="ECO:0000256" key="1">
    <source>
        <dbReference type="ARBA" id="ARBA00004141"/>
    </source>
</evidence>
<dbReference type="PANTHER" id="PTHR33507:SF3">
    <property type="entry name" value="INNER MEMBRANE PROTEIN YBBJ"/>
    <property type="match status" value="1"/>
</dbReference>
<proteinExistence type="predicted"/>
<dbReference type="InterPro" id="IPR002810">
    <property type="entry name" value="NfeD-like_C"/>
</dbReference>
<gene>
    <name evidence="9" type="ORF">SAMN05444274_108100</name>
</gene>
<feature type="transmembrane region" description="Helical" evidence="5">
    <location>
        <begin position="321"/>
        <end position="343"/>
    </location>
</feature>
<dbReference type="GO" id="GO:0005886">
    <property type="term" value="C:plasma membrane"/>
    <property type="evidence" value="ECO:0007669"/>
    <property type="project" value="TreeGrafter"/>
</dbReference>
<dbReference type="Gene3D" id="2.40.50.140">
    <property type="entry name" value="Nucleic acid-binding proteins"/>
    <property type="match status" value="1"/>
</dbReference>
<dbReference type="PANTHER" id="PTHR33507">
    <property type="entry name" value="INNER MEMBRANE PROTEIN YBBJ"/>
    <property type="match status" value="1"/>
</dbReference>
<dbReference type="InterPro" id="IPR052165">
    <property type="entry name" value="Membrane_assoc_protease"/>
</dbReference>
<dbReference type="InterPro" id="IPR056738">
    <property type="entry name" value="NfeD1b_N"/>
</dbReference>
<dbReference type="EMBL" id="FQUM01000008">
    <property type="protein sequence ID" value="SHF74674.1"/>
    <property type="molecule type" value="Genomic_DNA"/>
</dbReference>
<dbReference type="InterPro" id="IPR056739">
    <property type="entry name" value="NfeD_membrane"/>
</dbReference>
<dbReference type="CDD" id="cd07021">
    <property type="entry name" value="Clp_protease_NfeD_like"/>
    <property type="match status" value="1"/>
</dbReference>
<dbReference type="Pfam" id="PF01957">
    <property type="entry name" value="NfeD"/>
    <property type="match status" value="1"/>
</dbReference>
<dbReference type="GO" id="GO:0006508">
    <property type="term" value="P:proteolysis"/>
    <property type="evidence" value="ECO:0007669"/>
    <property type="project" value="UniProtKB-KW"/>
</dbReference>
<feature type="transmembrane region" description="Helical" evidence="5">
    <location>
        <begin position="295"/>
        <end position="314"/>
    </location>
</feature>
<feature type="domain" description="NfeD-like C-terminal" evidence="6">
    <location>
        <begin position="411"/>
        <end position="463"/>
    </location>
</feature>
<keyword evidence="3 5" id="KW-1133">Transmembrane helix</keyword>
<evidence type="ECO:0000256" key="4">
    <source>
        <dbReference type="ARBA" id="ARBA00023136"/>
    </source>
</evidence>
<keyword evidence="10" id="KW-1185">Reference proteome</keyword>
<evidence type="ECO:0000256" key="5">
    <source>
        <dbReference type="SAM" id="Phobius"/>
    </source>
</evidence>
<dbReference type="SUPFAM" id="SSF141322">
    <property type="entry name" value="NfeD domain-like"/>
    <property type="match status" value="1"/>
</dbReference>